<evidence type="ECO:0000259" key="4">
    <source>
        <dbReference type="PROSITE" id="PS50222"/>
    </source>
</evidence>
<evidence type="ECO:0000313" key="6">
    <source>
        <dbReference type="Proteomes" id="UP001558652"/>
    </source>
</evidence>
<feature type="domain" description="EF-hand" evidence="4">
    <location>
        <begin position="47"/>
        <end position="82"/>
    </location>
</feature>
<dbReference type="InterPro" id="IPR002048">
    <property type="entry name" value="EF_hand_dom"/>
</dbReference>
<proteinExistence type="predicted"/>
<dbReference type="SUPFAM" id="SSF47473">
    <property type="entry name" value="EF-hand"/>
    <property type="match status" value="1"/>
</dbReference>
<dbReference type="PANTHER" id="PTHR23055:SF60">
    <property type="entry name" value="CALAXIN"/>
    <property type="match status" value="1"/>
</dbReference>
<protein>
    <recommendedName>
        <fullName evidence="4">EF-hand domain-containing protein</fullName>
    </recommendedName>
</protein>
<dbReference type="PRINTS" id="PR00450">
    <property type="entry name" value="RECOVERIN"/>
</dbReference>
<dbReference type="CDD" id="cd00051">
    <property type="entry name" value="EFh"/>
    <property type="match status" value="2"/>
</dbReference>
<dbReference type="InterPro" id="IPR011992">
    <property type="entry name" value="EF-hand-dom_pair"/>
</dbReference>
<dbReference type="PANTHER" id="PTHR23055">
    <property type="entry name" value="CALCIUM BINDING PROTEINS"/>
    <property type="match status" value="1"/>
</dbReference>
<gene>
    <name evidence="5" type="ORF">AAG570_005912</name>
</gene>
<organism evidence="5 6">
    <name type="scientific">Ranatra chinensis</name>
    <dbReference type="NCBI Taxonomy" id="642074"/>
    <lineage>
        <taxon>Eukaryota</taxon>
        <taxon>Metazoa</taxon>
        <taxon>Ecdysozoa</taxon>
        <taxon>Arthropoda</taxon>
        <taxon>Hexapoda</taxon>
        <taxon>Insecta</taxon>
        <taxon>Pterygota</taxon>
        <taxon>Neoptera</taxon>
        <taxon>Paraneoptera</taxon>
        <taxon>Hemiptera</taxon>
        <taxon>Heteroptera</taxon>
        <taxon>Panheteroptera</taxon>
        <taxon>Nepomorpha</taxon>
        <taxon>Nepidae</taxon>
        <taxon>Ranatrinae</taxon>
        <taxon>Ranatra</taxon>
    </lineage>
</organism>
<accession>A0ABD0XWH9</accession>
<dbReference type="PROSITE" id="PS50222">
    <property type="entry name" value="EF_HAND_2"/>
    <property type="match status" value="3"/>
</dbReference>
<sequence>MLYNTFGVVAEDEVLLDRIFCTFDTANDGVISLQEWVLALSVFLKGTLAERAGFTFSVYDLNNDGYIVKDEMLHWLRNSLVKQPQDEDPDEGVKDLVDMVLKRLDLDRDGKVSKEDFLGAVAEEPLFLEAFGQCLPTEAAAAAFLMTLAP</sequence>
<dbReference type="GO" id="GO:0046872">
    <property type="term" value="F:metal ion binding"/>
    <property type="evidence" value="ECO:0007669"/>
    <property type="project" value="UniProtKB-KW"/>
</dbReference>
<dbReference type="Proteomes" id="UP001558652">
    <property type="component" value="Unassembled WGS sequence"/>
</dbReference>
<keyword evidence="2" id="KW-0677">Repeat</keyword>
<dbReference type="SMART" id="SM00054">
    <property type="entry name" value="EFh"/>
    <property type="match status" value="3"/>
</dbReference>
<dbReference type="Gene3D" id="1.10.238.10">
    <property type="entry name" value="EF-hand"/>
    <property type="match status" value="1"/>
</dbReference>
<evidence type="ECO:0000313" key="5">
    <source>
        <dbReference type="EMBL" id="KAL1115622.1"/>
    </source>
</evidence>
<dbReference type="InterPro" id="IPR018247">
    <property type="entry name" value="EF_Hand_1_Ca_BS"/>
</dbReference>
<evidence type="ECO:0000256" key="1">
    <source>
        <dbReference type="ARBA" id="ARBA00022723"/>
    </source>
</evidence>
<keyword evidence="6" id="KW-1185">Reference proteome</keyword>
<feature type="domain" description="EF-hand" evidence="4">
    <location>
        <begin position="92"/>
        <end position="127"/>
    </location>
</feature>
<dbReference type="EMBL" id="JBFDAA010000019">
    <property type="protein sequence ID" value="KAL1115622.1"/>
    <property type="molecule type" value="Genomic_DNA"/>
</dbReference>
<evidence type="ECO:0000256" key="3">
    <source>
        <dbReference type="ARBA" id="ARBA00022837"/>
    </source>
</evidence>
<reference evidence="5 6" key="1">
    <citation type="submission" date="2024-07" db="EMBL/GenBank/DDBJ databases">
        <title>Chromosome-level genome assembly of the water stick insect Ranatra chinensis (Heteroptera: Nepidae).</title>
        <authorList>
            <person name="Liu X."/>
        </authorList>
    </citation>
    <scope>NUCLEOTIDE SEQUENCE [LARGE SCALE GENOMIC DNA]</scope>
    <source>
        <strain evidence="5">Cailab_2021Rc</strain>
        <tissue evidence="5">Muscle</tissue>
    </source>
</reference>
<evidence type="ECO:0000256" key="2">
    <source>
        <dbReference type="ARBA" id="ARBA00022737"/>
    </source>
</evidence>
<dbReference type="InterPro" id="IPR028846">
    <property type="entry name" value="Recoverin"/>
</dbReference>
<name>A0ABD0XWH9_9HEMI</name>
<dbReference type="PROSITE" id="PS00018">
    <property type="entry name" value="EF_HAND_1"/>
    <property type="match status" value="1"/>
</dbReference>
<dbReference type="Pfam" id="PF13499">
    <property type="entry name" value="EF-hand_7"/>
    <property type="match status" value="1"/>
</dbReference>
<comment type="caution">
    <text evidence="5">The sequence shown here is derived from an EMBL/GenBank/DDBJ whole genome shotgun (WGS) entry which is preliminary data.</text>
</comment>
<keyword evidence="1" id="KW-0479">Metal-binding</keyword>
<dbReference type="AlphaFoldDB" id="A0ABD0XWH9"/>
<keyword evidence="3" id="KW-0106">Calcium</keyword>
<feature type="domain" description="EF-hand" evidence="4">
    <location>
        <begin position="11"/>
        <end position="46"/>
    </location>
</feature>